<sequence length="276" mass="30542">MTEVNQPYLWEKSYPADLDWRAPLAPHALPALIENAAKKYASRPAIDFMDRIYSFAELAELVNRAAAGLQTQGIGKGDRVGLMLPNCPAMVISYYAVLTAGGTVVNFNPLYAEEEIHVQIEDSECDILITLDMPLIYDKAAKMLGSTRLKKIVLTSMAEQLPFPKSLLYRLLRRKDIVPLPLDAHHLSFMALCANDGRPEPVDIDPEADIAVLQYTGGTTGRPKGAMLTHANLTANVQQATYFFPKTKFGEEVMMGVLPLFHVFAMTVVMNFSVHA</sequence>
<dbReference type="SUPFAM" id="SSF56801">
    <property type="entry name" value="Acetyl-CoA synthetase-like"/>
    <property type="match status" value="1"/>
</dbReference>
<reference evidence="5" key="1">
    <citation type="submission" date="2018-05" db="EMBL/GenBank/DDBJ databases">
        <authorList>
            <person name="Lanie J.A."/>
            <person name="Ng W.-L."/>
            <person name="Kazmierczak K.M."/>
            <person name="Andrzejewski T.M."/>
            <person name="Davidsen T.M."/>
            <person name="Wayne K.J."/>
            <person name="Tettelin H."/>
            <person name="Glass J.I."/>
            <person name="Rusch D."/>
            <person name="Podicherti R."/>
            <person name="Tsui H.-C.T."/>
            <person name="Winkler M.E."/>
        </authorList>
    </citation>
    <scope>NUCLEOTIDE SEQUENCE</scope>
</reference>
<organism evidence="5">
    <name type="scientific">marine metagenome</name>
    <dbReference type="NCBI Taxonomy" id="408172"/>
    <lineage>
        <taxon>unclassified sequences</taxon>
        <taxon>metagenomes</taxon>
        <taxon>ecological metagenomes</taxon>
    </lineage>
</organism>
<dbReference type="PROSITE" id="PS00455">
    <property type="entry name" value="AMP_BINDING"/>
    <property type="match status" value="1"/>
</dbReference>
<dbReference type="AlphaFoldDB" id="A0A382DVR4"/>
<comment type="similarity">
    <text evidence="1">Belongs to the ATP-dependent AMP-binding enzyme family.</text>
</comment>
<accession>A0A382DVR4</accession>
<keyword evidence="3" id="KW-0472">Membrane</keyword>
<keyword evidence="3" id="KW-0812">Transmembrane</keyword>
<dbReference type="Pfam" id="PF00501">
    <property type="entry name" value="AMP-binding"/>
    <property type="match status" value="1"/>
</dbReference>
<dbReference type="InterPro" id="IPR020845">
    <property type="entry name" value="AMP-binding_CS"/>
</dbReference>
<evidence type="ECO:0000259" key="4">
    <source>
        <dbReference type="Pfam" id="PF00501"/>
    </source>
</evidence>
<evidence type="ECO:0000256" key="2">
    <source>
        <dbReference type="ARBA" id="ARBA00022598"/>
    </source>
</evidence>
<dbReference type="Gene3D" id="3.40.50.12780">
    <property type="entry name" value="N-terminal domain of ligase-like"/>
    <property type="match status" value="1"/>
</dbReference>
<dbReference type="InterPro" id="IPR042099">
    <property type="entry name" value="ANL_N_sf"/>
</dbReference>
<evidence type="ECO:0000256" key="1">
    <source>
        <dbReference type="ARBA" id="ARBA00006432"/>
    </source>
</evidence>
<feature type="domain" description="AMP-dependent synthetase/ligase" evidence="4">
    <location>
        <begin position="34"/>
        <end position="274"/>
    </location>
</feature>
<evidence type="ECO:0000313" key="5">
    <source>
        <dbReference type="EMBL" id="SVB42468.1"/>
    </source>
</evidence>
<keyword evidence="2" id="KW-0436">Ligase</keyword>
<protein>
    <recommendedName>
        <fullName evidence="4">AMP-dependent synthetase/ligase domain-containing protein</fullName>
    </recommendedName>
</protein>
<feature type="non-terminal residue" evidence="5">
    <location>
        <position position="276"/>
    </location>
</feature>
<dbReference type="PANTHER" id="PTHR24096">
    <property type="entry name" value="LONG-CHAIN-FATTY-ACID--COA LIGASE"/>
    <property type="match status" value="1"/>
</dbReference>
<dbReference type="InterPro" id="IPR000873">
    <property type="entry name" value="AMP-dep_synth/lig_dom"/>
</dbReference>
<dbReference type="EMBL" id="UINC01041336">
    <property type="protein sequence ID" value="SVB42468.1"/>
    <property type="molecule type" value="Genomic_DNA"/>
</dbReference>
<proteinExistence type="inferred from homology"/>
<evidence type="ECO:0000256" key="3">
    <source>
        <dbReference type="SAM" id="Phobius"/>
    </source>
</evidence>
<feature type="transmembrane region" description="Helical" evidence="3">
    <location>
        <begin position="253"/>
        <end position="274"/>
    </location>
</feature>
<keyword evidence="3" id="KW-1133">Transmembrane helix</keyword>
<dbReference type="GO" id="GO:0016405">
    <property type="term" value="F:CoA-ligase activity"/>
    <property type="evidence" value="ECO:0007669"/>
    <property type="project" value="TreeGrafter"/>
</dbReference>
<dbReference type="PANTHER" id="PTHR24096:SF149">
    <property type="entry name" value="AMP-BINDING DOMAIN-CONTAINING PROTEIN-RELATED"/>
    <property type="match status" value="1"/>
</dbReference>
<gene>
    <name evidence="5" type="ORF">METZ01_LOCUS195322</name>
</gene>
<name>A0A382DVR4_9ZZZZ</name>